<dbReference type="SUPFAM" id="SSF53474">
    <property type="entry name" value="alpha/beta-Hydrolases"/>
    <property type="match status" value="1"/>
</dbReference>
<organism evidence="3 4">
    <name type="scientific">Dreissena polymorpha</name>
    <name type="common">Zebra mussel</name>
    <name type="synonym">Mytilus polymorpha</name>
    <dbReference type="NCBI Taxonomy" id="45954"/>
    <lineage>
        <taxon>Eukaryota</taxon>
        <taxon>Metazoa</taxon>
        <taxon>Spiralia</taxon>
        <taxon>Lophotrochozoa</taxon>
        <taxon>Mollusca</taxon>
        <taxon>Bivalvia</taxon>
        <taxon>Autobranchia</taxon>
        <taxon>Heteroconchia</taxon>
        <taxon>Euheterodonta</taxon>
        <taxon>Imparidentia</taxon>
        <taxon>Neoheterodontei</taxon>
        <taxon>Myida</taxon>
        <taxon>Dreissenoidea</taxon>
        <taxon>Dreissenidae</taxon>
        <taxon>Dreissena</taxon>
    </lineage>
</organism>
<dbReference type="PROSITE" id="PS50060">
    <property type="entry name" value="MAM_2"/>
    <property type="match status" value="1"/>
</dbReference>
<dbReference type="OrthoDB" id="5960337at2759"/>
<feature type="domain" description="MAM" evidence="2">
    <location>
        <begin position="400"/>
        <end position="559"/>
    </location>
</feature>
<dbReference type="AlphaFoldDB" id="A0A9D4L8J3"/>
<dbReference type="Gene3D" id="2.60.120.200">
    <property type="match status" value="1"/>
</dbReference>
<dbReference type="Gene3D" id="3.40.50.1820">
    <property type="entry name" value="alpha/beta hydrolase"/>
    <property type="match status" value="1"/>
</dbReference>
<evidence type="ECO:0000313" key="4">
    <source>
        <dbReference type="Proteomes" id="UP000828390"/>
    </source>
</evidence>
<evidence type="ECO:0000313" key="3">
    <source>
        <dbReference type="EMBL" id="KAH3853204.1"/>
    </source>
</evidence>
<feature type="chain" id="PRO_5038866872" description="MAM domain-containing protein" evidence="1">
    <location>
        <begin position="23"/>
        <end position="559"/>
    </location>
</feature>
<dbReference type="SUPFAM" id="SSF49899">
    <property type="entry name" value="Concanavalin A-like lectins/glucanases"/>
    <property type="match status" value="1"/>
</dbReference>
<evidence type="ECO:0000259" key="2">
    <source>
        <dbReference type="PROSITE" id="PS50060"/>
    </source>
</evidence>
<comment type="caution">
    <text evidence="3">The sequence shown here is derived from an EMBL/GenBank/DDBJ whole genome shotgun (WGS) entry which is preliminary data.</text>
</comment>
<keyword evidence="4" id="KW-1185">Reference proteome</keyword>
<protein>
    <recommendedName>
        <fullName evidence="2">MAM domain-containing protein</fullName>
    </recommendedName>
</protein>
<evidence type="ECO:0000256" key="1">
    <source>
        <dbReference type="SAM" id="SignalP"/>
    </source>
</evidence>
<dbReference type="Pfam" id="PF01764">
    <property type="entry name" value="Lipase_3"/>
    <property type="match status" value="1"/>
</dbReference>
<dbReference type="InterPro" id="IPR002921">
    <property type="entry name" value="Fungal_lipase-type"/>
</dbReference>
<proteinExistence type="predicted"/>
<dbReference type="CDD" id="cd00519">
    <property type="entry name" value="Lipase_3"/>
    <property type="match status" value="1"/>
</dbReference>
<reference evidence="3" key="2">
    <citation type="submission" date="2020-11" db="EMBL/GenBank/DDBJ databases">
        <authorList>
            <person name="McCartney M.A."/>
            <person name="Auch B."/>
            <person name="Kono T."/>
            <person name="Mallez S."/>
            <person name="Becker A."/>
            <person name="Gohl D.M."/>
            <person name="Silverstein K.A.T."/>
            <person name="Koren S."/>
            <person name="Bechman K.B."/>
            <person name="Herman A."/>
            <person name="Abrahante J.E."/>
            <person name="Garbe J."/>
        </authorList>
    </citation>
    <scope>NUCLEOTIDE SEQUENCE</scope>
    <source>
        <strain evidence="3">Duluth1</strain>
        <tissue evidence="3">Whole animal</tissue>
    </source>
</reference>
<dbReference type="GO" id="GO:0006629">
    <property type="term" value="P:lipid metabolic process"/>
    <property type="evidence" value="ECO:0007669"/>
    <property type="project" value="InterPro"/>
</dbReference>
<keyword evidence="1" id="KW-0732">Signal</keyword>
<dbReference type="Proteomes" id="UP000828390">
    <property type="component" value="Unassembled WGS sequence"/>
</dbReference>
<dbReference type="InterPro" id="IPR029058">
    <property type="entry name" value="AB_hydrolase_fold"/>
</dbReference>
<accession>A0A9D4L8J3</accession>
<dbReference type="InterPro" id="IPR013320">
    <property type="entry name" value="ConA-like_dom_sf"/>
</dbReference>
<gene>
    <name evidence="3" type="ORF">DPMN_095726</name>
</gene>
<dbReference type="PANTHER" id="PTHR45908">
    <property type="entry name" value="PROTEIN CBG11750-RELATED"/>
    <property type="match status" value="1"/>
</dbReference>
<reference evidence="3" key="1">
    <citation type="journal article" date="2019" name="bioRxiv">
        <title>The Genome of the Zebra Mussel, Dreissena polymorpha: A Resource for Invasive Species Research.</title>
        <authorList>
            <person name="McCartney M.A."/>
            <person name="Auch B."/>
            <person name="Kono T."/>
            <person name="Mallez S."/>
            <person name="Zhang Y."/>
            <person name="Obille A."/>
            <person name="Becker A."/>
            <person name="Abrahante J.E."/>
            <person name="Garbe J."/>
            <person name="Badalamenti J.P."/>
            <person name="Herman A."/>
            <person name="Mangelson H."/>
            <person name="Liachko I."/>
            <person name="Sullivan S."/>
            <person name="Sone E.D."/>
            <person name="Koren S."/>
            <person name="Silverstein K.A.T."/>
            <person name="Beckman K.B."/>
            <person name="Gohl D.M."/>
        </authorList>
    </citation>
    <scope>NUCLEOTIDE SEQUENCE</scope>
    <source>
        <strain evidence="3">Duluth1</strain>
        <tissue evidence="3">Whole animal</tissue>
    </source>
</reference>
<name>A0A9D4L8J3_DREPO</name>
<sequence>MIHKMDNSCLIAWLLSVVYLNAVIVSTQSCGSQSSCESCTSRNTFSPKQDIKCRWCSLDNQCHIFDEFNNPCDSDMNIKERSLCKSSASDKKYNESKALMFTKLSAVAYAEPEYLSKCIKHILPNDDFEIMEAIGRKCERWFDYKECFVYTALSHRHRTILVGYRGTTQFMQLTEQAFSGKSADTDWVLTHEDGKIHRYFNFAFNRLYDPCIQESVKKLATEYKTYEIVVTGHSLGGAMASLTAYSLVQKGVVAKERMSLYTFGMPRVGDTRYAFNHDNKVPNSWRIIHWRDMVARIPPKILGYYHHKMAVLYPENMPLNSNNYTICTDNENSTCSLSITMNLEQHSSYFGINLGDYCQTTLKYKRETDEPRFPEGHCQVITLKGAGEMLNTIIINVTESTCDFEIDNCDWTKSNGSTFSFKRINGSSDSAGMTGPSFDSTGSVSGHYIYAEASGNMKQLTKLRSPNFFSGLYCFEFFYHMYGEDMGSLTLTMHSSKTSSREIFQESGDQGNQWKKVRINVNVTKWKDVLIYFEFEARIGKSYKSDIAMDSIRITPTRC</sequence>
<dbReference type="InterPro" id="IPR000998">
    <property type="entry name" value="MAM_dom"/>
</dbReference>
<dbReference type="CDD" id="cd06263">
    <property type="entry name" value="MAM"/>
    <property type="match status" value="1"/>
</dbReference>
<dbReference type="PROSITE" id="PS51257">
    <property type="entry name" value="PROKAR_LIPOPROTEIN"/>
    <property type="match status" value="1"/>
</dbReference>
<dbReference type="GO" id="GO:0016020">
    <property type="term" value="C:membrane"/>
    <property type="evidence" value="ECO:0007669"/>
    <property type="project" value="InterPro"/>
</dbReference>
<dbReference type="Pfam" id="PF00629">
    <property type="entry name" value="MAM"/>
    <property type="match status" value="1"/>
</dbReference>
<dbReference type="EMBL" id="JAIWYP010000003">
    <property type="protein sequence ID" value="KAH3853204.1"/>
    <property type="molecule type" value="Genomic_DNA"/>
</dbReference>
<feature type="signal peptide" evidence="1">
    <location>
        <begin position="1"/>
        <end position="22"/>
    </location>
</feature>
<dbReference type="SMART" id="SM00137">
    <property type="entry name" value="MAM"/>
    <property type="match status" value="1"/>
</dbReference>